<dbReference type="AlphaFoldDB" id="K0S289"/>
<feature type="compositionally biased region" description="Acidic residues" evidence="1">
    <location>
        <begin position="27"/>
        <end position="38"/>
    </location>
</feature>
<evidence type="ECO:0000313" key="4">
    <source>
        <dbReference type="Proteomes" id="UP000266841"/>
    </source>
</evidence>
<keyword evidence="2" id="KW-0812">Transmembrane</keyword>
<name>K0S289_THAOC</name>
<comment type="caution">
    <text evidence="3">The sequence shown here is derived from an EMBL/GenBank/DDBJ whole genome shotgun (WGS) entry which is preliminary data.</text>
</comment>
<evidence type="ECO:0000256" key="1">
    <source>
        <dbReference type="SAM" id="MobiDB-lite"/>
    </source>
</evidence>
<reference evidence="3 4" key="1">
    <citation type="journal article" date="2012" name="Genome Biol.">
        <title>Genome and low-iron response of an oceanic diatom adapted to chronic iron limitation.</title>
        <authorList>
            <person name="Lommer M."/>
            <person name="Specht M."/>
            <person name="Roy A.S."/>
            <person name="Kraemer L."/>
            <person name="Andreson R."/>
            <person name="Gutowska M.A."/>
            <person name="Wolf J."/>
            <person name="Bergner S.V."/>
            <person name="Schilhabel M.B."/>
            <person name="Klostermeier U.C."/>
            <person name="Beiko R.G."/>
            <person name="Rosenstiel P."/>
            <person name="Hippler M."/>
            <person name="Laroche J."/>
        </authorList>
    </citation>
    <scope>NUCLEOTIDE SEQUENCE [LARGE SCALE GENOMIC DNA]</scope>
    <source>
        <strain evidence="3 4">CCMP1005</strain>
    </source>
</reference>
<feature type="transmembrane region" description="Helical" evidence="2">
    <location>
        <begin position="64"/>
        <end position="89"/>
    </location>
</feature>
<keyword evidence="2" id="KW-1133">Transmembrane helix</keyword>
<feature type="non-terminal residue" evidence="3">
    <location>
        <position position="1"/>
    </location>
</feature>
<feature type="region of interest" description="Disordered" evidence="1">
    <location>
        <begin position="1"/>
        <end position="64"/>
    </location>
</feature>
<evidence type="ECO:0000256" key="2">
    <source>
        <dbReference type="SAM" id="Phobius"/>
    </source>
</evidence>
<sequence>LAPPTGLGEEAVDEATTMPPPPPPPVDENEPAEGEEGSEIMPTRPAVEGVDSSSTPVEDSPSGAMYVGSALAGTVLVAASSMAATCLVLL</sequence>
<gene>
    <name evidence="3" type="ORF">THAOC_27599</name>
</gene>
<dbReference type="Proteomes" id="UP000266841">
    <property type="component" value="Unassembled WGS sequence"/>
</dbReference>
<evidence type="ECO:0000313" key="3">
    <source>
        <dbReference type="EMBL" id="EJK53032.1"/>
    </source>
</evidence>
<organism evidence="3 4">
    <name type="scientific">Thalassiosira oceanica</name>
    <name type="common">Marine diatom</name>
    <dbReference type="NCBI Taxonomy" id="159749"/>
    <lineage>
        <taxon>Eukaryota</taxon>
        <taxon>Sar</taxon>
        <taxon>Stramenopiles</taxon>
        <taxon>Ochrophyta</taxon>
        <taxon>Bacillariophyta</taxon>
        <taxon>Coscinodiscophyceae</taxon>
        <taxon>Thalassiosirophycidae</taxon>
        <taxon>Thalassiosirales</taxon>
        <taxon>Thalassiosiraceae</taxon>
        <taxon>Thalassiosira</taxon>
    </lineage>
</organism>
<keyword evidence="2" id="KW-0472">Membrane</keyword>
<dbReference type="EMBL" id="AGNL01038649">
    <property type="protein sequence ID" value="EJK53032.1"/>
    <property type="molecule type" value="Genomic_DNA"/>
</dbReference>
<accession>K0S289</accession>
<keyword evidence="4" id="KW-1185">Reference proteome</keyword>
<proteinExistence type="predicted"/>
<protein>
    <submittedName>
        <fullName evidence="3">Uncharacterized protein</fullName>
    </submittedName>
</protein>